<evidence type="ECO:0000313" key="3">
    <source>
        <dbReference type="EMBL" id="MBD3584950.1"/>
    </source>
</evidence>
<dbReference type="EMBL" id="JABBXD010000001">
    <property type="protein sequence ID" value="MBD3584950.1"/>
    <property type="molecule type" value="Genomic_DNA"/>
</dbReference>
<feature type="domain" description="NAD-dependent epimerase/dehydratase" evidence="2">
    <location>
        <begin position="7"/>
        <end position="256"/>
    </location>
</feature>
<dbReference type="Pfam" id="PF01370">
    <property type="entry name" value="Epimerase"/>
    <property type="match status" value="1"/>
</dbReference>
<name>A0ABR8LFB2_9ALTE</name>
<protein>
    <submittedName>
        <fullName evidence="3">NAD-dependent epimerase/dehydratase family protein</fullName>
    </submittedName>
</protein>
<evidence type="ECO:0000256" key="1">
    <source>
        <dbReference type="ARBA" id="ARBA00023002"/>
    </source>
</evidence>
<gene>
    <name evidence="3" type="ORF">HHX48_04260</name>
</gene>
<comment type="caution">
    <text evidence="3">The sequence shown here is derived from an EMBL/GenBank/DDBJ whole genome shotgun (WGS) entry which is preliminary data.</text>
</comment>
<accession>A0ABR8LFB2</accession>
<proteinExistence type="predicted"/>
<dbReference type="SUPFAM" id="SSF51735">
    <property type="entry name" value="NAD(P)-binding Rossmann-fold domains"/>
    <property type="match status" value="1"/>
</dbReference>
<keyword evidence="4" id="KW-1185">Reference proteome</keyword>
<reference evidence="3 4" key="1">
    <citation type="submission" date="2020-04" db="EMBL/GenBank/DDBJ databases">
        <title>Salinimonas sp. HHU 13199.</title>
        <authorList>
            <person name="Cui X."/>
            <person name="Zhang D."/>
        </authorList>
    </citation>
    <scope>NUCLEOTIDE SEQUENCE [LARGE SCALE GENOMIC DNA]</scope>
    <source>
        <strain evidence="3 4">HHU 13199</strain>
    </source>
</reference>
<organism evidence="3 4">
    <name type="scientific">Salinimonas profundi</name>
    <dbReference type="NCBI Taxonomy" id="2729140"/>
    <lineage>
        <taxon>Bacteria</taxon>
        <taxon>Pseudomonadati</taxon>
        <taxon>Pseudomonadota</taxon>
        <taxon>Gammaproteobacteria</taxon>
        <taxon>Alteromonadales</taxon>
        <taxon>Alteromonadaceae</taxon>
        <taxon>Alteromonas/Salinimonas group</taxon>
        <taxon>Salinimonas</taxon>
    </lineage>
</organism>
<keyword evidence="1" id="KW-0560">Oxidoreductase</keyword>
<dbReference type="InterPro" id="IPR001509">
    <property type="entry name" value="Epimerase_deHydtase"/>
</dbReference>
<dbReference type="RefSeq" id="WP_191022484.1">
    <property type="nucleotide sequence ID" value="NZ_JABBXD010000001.1"/>
</dbReference>
<dbReference type="Gene3D" id="3.40.50.720">
    <property type="entry name" value="NAD(P)-binding Rossmann-like Domain"/>
    <property type="match status" value="1"/>
</dbReference>
<dbReference type="InterPro" id="IPR036291">
    <property type="entry name" value="NAD(P)-bd_dom_sf"/>
</dbReference>
<dbReference type="InterPro" id="IPR050425">
    <property type="entry name" value="NAD(P)_dehydrat-like"/>
</dbReference>
<dbReference type="PANTHER" id="PTHR10366:SF852">
    <property type="entry name" value="CINNAMOYL-COA REDUCTASE CAD2"/>
    <property type="match status" value="1"/>
</dbReference>
<dbReference type="PANTHER" id="PTHR10366">
    <property type="entry name" value="NAD DEPENDENT EPIMERASE/DEHYDRATASE"/>
    <property type="match status" value="1"/>
</dbReference>
<sequence>MTDKILCVAGASGLVGSNIVKQALQKGYHVHGTMRDANDESKTKYLMALPGAAERLSLYSANAEDSHTFDTPLKNADAVFIACFPPIYKAKDGTPAKELDRERGYDEIIRPVRDGCLHILDAANRQGVKSVVLCSSTSSTNPPEPVEIKTEQNAVSDAEHQMDQKKFTSAEKIVMEDAAAYFCQEHGMRLCVMLPTMMTGPVIMPQHLEGDSHARFIEMLNGKNTHHDTVPAGSMSMSHIEDVAKLFVAAYESDNAQGRYFAVYDSWSWQAIYEEVAKHVPESALPQPLEGEPETPTKFDFSKRNSLGVTMRDIPTTLEETFNWMKTDPFNAVYNQK</sequence>
<evidence type="ECO:0000313" key="4">
    <source>
        <dbReference type="Proteomes" id="UP000624419"/>
    </source>
</evidence>
<dbReference type="Proteomes" id="UP000624419">
    <property type="component" value="Unassembled WGS sequence"/>
</dbReference>
<evidence type="ECO:0000259" key="2">
    <source>
        <dbReference type="Pfam" id="PF01370"/>
    </source>
</evidence>